<proteinExistence type="predicted"/>
<accession>A0A3E0ER27</accession>
<protein>
    <recommendedName>
        <fullName evidence="2">DUF6268 domain-containing protein</fullName>
    </recommendedName>
</protein>
<dbReference type="InterPro" id="IPR046235">
    <property type="entry name" value="DUF6268"/>
</dbReference>
<comment type="caution">
    <text evidence="3">The sequence shown here is derived from an EMBL/GenBank/DDBJ whole genome shotgun (WGS) entry which is preliminary data.</text>
</comment>
<feature type="domain" description="DUF6268" evidence="2">
    <location>
        <begin position="79"/>
        <end position="285"/>
    </location>
</feature>
<dbReference type="Pfam" id="PF19783">
    <property type="entry name" value="DUF6268"/>
    <property type="match status" value="1"/>
</dbReference>
<name>A0A3E0ER27_9FLAO</name>
<evidence type="ECO:0000313" key="4">
    <source>
        <dbReference type="Proteomes" id="UP000257136"/>
    </source>
</evidence>
<organism evidence="3 4">
    <name type="scientific">Flavobacterium aquicola</name>
    <dbReference type="NCBI Taxonomy" id="1682742"/>
    <lineage>
        <taxon>Bacteria</taxon>
        <taxon>Pseudomonadati</taxon>
        <taxon>Bacteroidota</taxon>
        <taxon>Flavobacteriia</taxon>
        <taxon>Flavobacteriales</taxon>
        <taxon>Flavobacteriaceae</taxon>
        <taxon>Flavobacterium</taxon>
    </lineage>
</organism>
<evidence type="ECO:0000313" key="3">
    <source>
        <dbReference type="EMBL" id="REH00234.1"/>
    </source>
</evidence>
<evidence type="ECO:0000256" key="1">
    <source>
        <dbReference type="SAM" id="SignalP"/>
    </source>
</evidence>
<dbReference type="Proteomes" id="UP000257136">
    <property type="component" value="Unassembled WGS sequence"/>
</dbReference>
<gene>
    <name evidence="3" type="ORF">C8P67_103210</name>
</gene>
<reference evidence="3 4" key="1">
    <citation type="submission" date="2018-08" db="EMBL/GenBank/DDBJ databases">
        <title>Genomic Encyclopedia of Archaeal and Bacterial Type Strains, Phase II (KMG-II): from individual species to whole genera.</title>
        <authorList>
            <person name="Goeker M."/>
        </authorList>
    </citation>
    <scope>NUCLEOTIDE SEQUENCE [LARGE SCALE GENOMIC DNA]</scope>
    <source>
        <strain evidence="3 4">DSM 100880</strain>
    </source>
</reference>
<dbReference type="EMBL" id="QUNI01000003">
    <property type="protein sequence ID" value="REH00234.1"/>
    <property type="molecule type" value="Genomic_DNA"/>
</dbReference>
<keyword evidence="4" id="KW-1185">Reference proteome</keyword>
<evidence type="ECO:0000259" key="2">
    <source>
        <dbReference type="Pfam" id="PF19783"/>
    </source>
</evidence>
<sequence length="287" mass="32481">MRINKFITLLILIPIFSMHAQNGYTFEFNTKTEPIDNGSIKQTEIGMQFFKDISNANKLVNTFKYKSTTITDEIETYLLADYSSNYISTHFNSLGNAFEFSHQLTEKTKLNLTIEPTINFVNTISIADVTILGGIEVSQQINKNSSFNVGLKRMTIFGKPQILPTFSLSHQFSKDAYLQLGFPNSVLSYSSSIHDSFSLRNDFSGSIYNLNPSIISDDKNAMTKVGFSQIESTLQYERNIDTSWFVTFKGGYSANKEFKFSDENKTTEINKALKNGSVFSISIKYKL</sequence>
<dbReference type="OrthoDB" id="1375732at2"/>
<feature type="signal peptide" evidence="1">
    <location>
        <begin position="1"/>
        <end position="20"/>
    </location>
</feature>
<dbReference type="AlphaFoldDB" id="A0A3E0ER27"/>
<keyword evidence="1" id="KW-0732">Signal</keyword>
<dbReference type="RefSeq" id="WP_115811396.1">
    <property type="nucleotide sequence ID" value="NZ_QUNI01000003.1"/>
</dbReference>
<feature type="chain" id="PRO_5017788836" description="DUF6268 domain-containing protein" evidence="1">
    <location>
        <begin position="21"/>
        <end position="287"/>
    </location>
</feature>